<feature type="domain" description="Peptidase S9 prolyl oligopeptidase catalytic" evidence="6">
    <location>
        <begin position="474"/>
        <end position="689"/>
    </location>
</feature>
<dbReference type="GO" id="GO:0004252">
    <property type="term" value="F:serine-type endopeptidase activity"/>
    <property type="evidence" value="ECO:0007669"/>
    <property type="project" value="InterPro"/>
</dbReference>
<dbReference type="Pfam" id="PF00326">
    <property type="entry name" value="Peptidase_S9"/>
    <property type="match status" value="1"/>
</dbReference>
<protein>
    <submittedName>
        <fullName evidence="8">S9 family peptidase</fullName>
    </submittedName>
</protein>
<comment type="similarity">
    <text evidence="1">Belongs to the peptidase S9A family.</text>
</comment>
<dbReference type="Pfam" id="PF02897">
    <property type="entry name" value="Peptidase_S9_N"/>
    <property type="match status" value="1"/>
</dbReference>
<keyword evidence="3" id="KW-0378">Hydrolase</keyword>
<dbReference type="FunFam" id="3.40.50.1820:FF:000005">
    <property type="entry name" value="Prolyl endopeptidase"/>
    <property type="match status" value="1"/>
</dbReference>
<dbReference type="PANTHER" id="PTHR11757:SF19">
    <property type="entry name" value="PROLYL ENDOPEPTIDASE-LIKE"/>
    <property type="match status" value="1"/>
</dbReference>
<dbReference type="AlphaFoldDB" id="A0AA96GH91"/>
<organism evidence="8 9">
    <name type="scientific">Candidatus Nitrospira allomarina</name>
    <dbReference type="NCBI Taxonomy" id="3020900"/>
    <lineage>
        <taxon>Bacteria</taxon>
        <taxon>Pseudomonadati</taxon>
        <taxon>Nitrospirota</taxon>
        <taxon>Nitrospiria</taxon>
        <taxon>Nitrospirales</taxon>
        <taxon>Nitrospiraceae</taxon>
        <taxon>Nitrospira</taxon>
    </lineage>
</organism>
<keyword evidence="2" id="KW-0645">Protease</keyword>
<dbReference type="PANTHER" id="PTHR11757">
    <property type="entry name" value="PROTEASE FAMILY S9A OLIGOPEPTIDASE"/>
    <property type="match status" value="1"/>
</dbReference>
<evidence type="ECO:0000256" key="2">
    <source>
        <dbReference type="ARBA" id="ARBA00022670"/>
    </source>
</evidence>
<name>A0AA96GH91_9BACT</name>
<dbReference type="InterPro" id="IPR023302">
    <property type="entry name" value="Pept_S9A_N"/>
</dbReference>
<dbReference type="SUPFAM" id="SSF53474">
    <property type="entry name" value="alpha/beta-Hydrolases"/>
    <property type="match status" value="1"/>
</dbReference>
<evidence type="ECO:0000259" key="7">
    <source>
        <dbReference type="Pfam" id="PF02897"/>
    </source>
</evidence>
<gene>
    <name evidence="8" type="ORF">PP769_17205</name>
</gene>
<reference evidence="8 9" key="1">
    <citation type="submission" date="2023-01" db="EMBL/GenBank/DDBJ databases">
        <title>Cultivation and genomic characterization of new, ubiquitous marine nitrite-oxidizing bacteria from the Nitrospirales.</title>
        <authorList>
            <person name="Mueller A.J."/>
            <person name="Daebeler A."/>
            <person name="Herbold C.W."/>
            <person name="Kirkegaard R.H."/>
            <person name="Daims H."/>
        </authorList>
    </citation>
    <scope>NUCLEOTIDE SEQUENCE [LARGE SCALE GENOMIC DNA]</scope>
    <source>
        <strain evidence="8 9">VA</strain>
    </source>
</reference>
<evidence type="ECO:0000256" key="4">
    <source>
        <dbReference type="ARBA" id="ARBA00022825"/>
    </source>
</evidence>
<dbReference type="InterPro" id="IPR002470">
    <property type="entry name" value="Peptidase_S9A"/>
</dbReference>
<sequence length="693" mass="79927">MTMRPSQSSPLMPTPPRAKRVPHRLEHHGHVRTDEYYWLRDRENPEVLAYLQAENEYAATLRSHTRDLEQTIFEEICGRIQPTDLSVPFRLGDFWYYIRYEEGKEYALYCRKEKSLTNPESIMVDGNELARGHDYFSLGNWAVSPGQDILAYAIDTQGRRIFTIGFKNLTTGETIDECISSVTGNMEWGNDNRTLFYARQDPETLRSNQILRHRVGTNPELDTLVYEEADETFSVSIEKTKSKRYLMIGSHQSITSEYRYVNADHPEGEFQIFQARKRGHEYDVDHLGDHFFIRTNDEAKNFRLMRTETNMTNLTQWQEVISHRPDVFLEGFELFENFLVLEERRQGLIHLRMIRTMDGSEHELDFGEPAYLATLGDNLEADTSYLRYGYTSMTTPMTIYDYHMETREKILLKQEPVLGNFHISHYQTERLFASTPDGISIPISLVYRKGFAPNGTHPLLLYGYGSYGASMDASFSSPRLSLLDRGFVYALAHIRGGEELGRQWYENGKLLYKKNTFTDFIACAEFLIQQGYAAPQKLFALGGSAGGLLMGAIMNMRPELFHGVVAQVPFVDVVTTMLDPNIPLTTGEYDEWGDPNQQQFYEYMLSYSPYDNLQPRSYPHLLVTSGLHDSQVQFWEPTKWVAKMRALKTDQQRLLLRTNMDAGHSGASGRFKRYEETAMIYAFLLDLAGSVDL</sequence>
<keyword evidence="9" id="KW-1185">Reference proteome</keyword>
<keyword evidence="4" id="KW-0720">Serine protease</keyword>
<accession>A0AA96GH91</accession>
<dbReference type="KEGG" id="nall:PP769_17205"/>
<evidence type="ECO:0000256" key="3">
    <source>
        <dbReference type="ARBA" id="ARBA00022801"/>
    </source>
</evidence>
<evidence type="ECO:0000256" key="1">
    <source>
        <dbReference type="ARBA" id="ARBA00005228"/>
    </source>
</evidence>
<dbReference type="PRINTS" id="PR00862">
    <property type="entry name" value="PROLIGOPTASE"/>
</dbReference>
<dbReference type="GO" id="GO:0006508">
    <property type="term" value="P:proteolysis"/>
    <property type="evidence" value="ECO:0007669"/>
    <property type="project" value="UniProtKB-KW"/>
</dbReference>
<evidence type="ECO:0000256" key="5">
    <source>
        <dbReference type="SAM" id="MobiDB-lite"/>
    </source>
</evidence>
<evidence type="ECO:0000313" key="8">
    <source>
        <dbReference type="EMBL" id="WNM57686.1"/>
    </source>
</evidence>
<dbReference type="InterPro" id="IPR029058">
    <property type="entry name" value="AB_hydrolase_fold"/>
</dbReference>
<dbReference type="InterPro" id="IPR051543">
    <property type="entry name" value="Serine_Peptidase_S9A"/>
</dbReference>
<feature type="region of interest" description="Disordered" evidence="5">
    <location>
        <begin position="1"/>
        <end position="25"/>
    </location>
</feature>
<dbReference type="Gene3D" id="2.130.10.120">
    <property type="entry name" value="Prolyl oligopeptidase, N-terminal domain"/>
    <property type="match status" value="1"/>
</dbReference>
<evidence type="ECO:0000259" key="6">
    <source>
        <dbReference type="Pfam" id="PF00326"/>
    </source>
</evidence>
<dbReference type="SUPFAM" id="SSF50993">
    <property type="entry name" value="Peptidase/esterase 'gauge' domain"/>
    <property type="match status" value="1"/>
</dbReference>
<dbReference type="RefSeq" id="WP_312642456.1">
    <property type="nucleotide sequence ID" value="NZ_CP116967.1"/>
</dbReference>
<proteinExistence type="inferred from homology"/>
<dbReference type="InterPro" id="IPR001375">
    <property type="entry name" value="Peptidase_S9_cat"/>
</dbReference>
<feature type="domain" description="Peptidase S9A N-terminal" evidence="7">
    <location>
        <begin position="16"/>
        <end position="414"/>
    </location>
</feature>
<evidence type="ECO:0000313" key="9">
    <source>
        <dbReference type="Proteomes" id="UP001302719"/>
    </source>
</evidence>
<dbReference type="Gene3D" id="3.40.50.1820">
    <property type="entry name" value="alpha/beta hydrolase"/>
    <property type="match status" value="1"/>
</dbReference>
<dbReference type="Proteomes" id="UP001302719">
    <property type="component" value="Chromosome"/>
</dbReference>
<dbReference type="EMBL" id="CP116967">
    <property type="protein sequence ID" value="WNM57686.1"/>
    <property type="molecule type" value="Genomic_DNA"/>
</dbReference>
<feature type="compositionally biased region" description="Polar residues" evidence="5">
    <location>
        <begin position="1"/>
        <end position="11"/>
    </location>
</feature>